<evidence type="ECO:0000313" key="8">
    <source>
        <dbReference type="Proteomes" id="UP000050544"/>
    </source>
</evidence>
<gene>
    <name evidence="6" type="primary">mreB</name>
    <name evidence="7" type="ORF">SE15_11245</name>
</gene>
<dbReference type="Pfam" id="PF06723">
    <property type="entry name" value="MreB_Mbl"/>
    <property type="match status" value="1"/>
</dbReference>
<organism evidence="7 8">
    <name type="scientific">Thermanaerothrix daxensis</name>
    <dbReference type="NCBI Taxonomy" id="869279"/>
    <lineage>
        <taxon>Bacteria</taxon>
        <taxon>Bacillati</taxon>
        <taxon>Chloroflexota</taxon>
        <taxon>Anaerolineae</taxon>
        <taxon>Anaerolineales</taxon>
        <taxon>Anaerolineaceae</taxon>
        <taxon>Thermanaerothrix</taxon>
    </lineage>
</organism>
<feature type="binding site" evidence="6">
    <location>
        <begin position="23"/>
        <end position="25"/>
    </location>
    <ligand>
        <name>ATP</name>
        <dbReference type="ChEBI" id="CHEBI:30616"/>
    </ligand>
</feature>
<dbReference type="PANTHER" id="PTHR42749">
    <property type="entry name" value="CELL SHAPE-DETERMINING PROTEIN MREB"/>
    <property type="match status" value="1"/>
</dbReference>
<dbReference type="PATRIC" id="fig|869279.4.peg.1872"/>
<dbReference type="CDD" id="cd10225">
    <property type="entry name" value="ASKHA_NBD_MreB-like"/>
    <property type="match status" value="1"/>
</dbReference>
<evidence type="ECO:0000313" key="7">
    <source>
        <dbReference type="EMBL" id="KPL82662.1"/>
    </source>
</evidence>
<dbReference type="GO" id="GO:0000902">
    <property type="term" value="P:cell morphogenesis"/>
    <property type="evidence" value="ECO:0007669"/>
    <property type="project" value="InterPro"/>
</dbReference>
<dbReference type="OrthoDB" id="9768127at2"/>
<sequence>MAINPLNWLLGLFSLDIGIDLGTANTLVNVRGKGIIINEPSWVAIDKRTKRPLAIGLQAKEMVGRTPTNVIAVRPLRDGVIAEFEITQAMLGYFIGKAHQQTIVPMPRPRVVVGIPSGATEVEKRAVYDAAMAAGAREAYLIEEPKAAALGAGLPVADVRGSMIVDIGGGTTEVAVLSMGGVVVSRSLRVAGDEMDQDIIQYIRNKYNLLIGERMAEQVKINIGSAYPLPTEKTMVVRGRNLINGLPESVEISSVEVREAIAGSVQVIVDTIKDALDEAPPEIVSDLMETGVCLAGGGAQLQGLAERLSDELNLRVWVAEDPMTCVVRGTGIILEDLDRFAEFLVDLDRNSRG</sequence>
<comment type="caution">
    <text evidence="7">The sequence shown here is derived from an EMBL/GenBank/DDBJ whole genome shotgun (WGS) entry which is preliminary data.</text>
</comment>
<comment type="similarity">
    <text evidence="5 6">Belongs to the FtsA/MreB family.</text>
</comment>
<keyword evidence="2 6" id="KW-0547">Nucleotide-binding</keyword>
<dbReference type="GO" id="GO:0005737">
    <property type="term" value="C:cytoplasm"/>
    <property type="evidence" value="ECO:0007669"/>
    <property type="project" value="UniProtKB-SubCell"/>
</dbReference>
<dbReference type="Proteomes" id="UP000050544">
    <property type="component" value="Unassembled WGS sequence"/>
</dbReference>
<dbReference type="NCBIfam" id="TIGR00904">
    <property type="entry name" value="mreB"/>
    <property type="match status" value="1"/>
</dbReference>
<comment type="subunit">
    <text evidence="6">Forms polymers.</text>
</comment>
<comment type="subcellular location">
    <subcellularLocation>
        <location evidence="6">Cytoplasm</location>
    </subcellularLocation>
    <text evidence="6">Membrane-associated.</text>
</comment>
<evidence type="ECO:0000256" key="4">
    <source>
        <dbReference type="ARBA" id="ARBA00022960"/>
    </source>
</evidence>
<evidence type="ECO:0000256" key="1">
    <source>
        <dbReference type="ARBA" id="ARBA00022490"/>
    </source>
</evidence>
<dbReference type="EMBL" id="LGKO01000005">
    <property type="protein sequence ID" value="KPL82662.1"/>
    <property type="molecule type" value="Genomic_DNA"/>
</dbReference>
<keyword evidence="4 6" id="KW-0133">Cell shape</keyword>
<keyword evidence="3 6" id="KW-0067">ATP-binding</keyword>
<keyword evidence="8" id="KW-1185">Reference proteome</keyword>
<name>A0A0P6YC38_9CHLR</name>
<feature type="binding site" evidence="6">
    <location>
        <begin position="217"/>
        <end position="220"/>
    </location>
    <ligand>
        <name>ATP</name>
        <dbReference type="ChEBI" id="CHEBI:30616"/>
    </ligand>
</feature>
<dbReference type="STRING" id="869279.SE15_11245"/>
<dbReference type="Gene3D" id="3.30.420.40">
    <property type="match status" value="2"/>
</dbReference>
<dbReference type="AlphaFoldDB" id="A0A0P6YC38"/>
<dbReference type="RefSeq" id="WP_054522194.1">
    <property type="nucleotide sequence ID" value="NZ_LGKO01000005.1"/>
</dbReference>
<evidence type="ECO:0000256" key="6">
    <source>
        <dbReference type="HAMAP-Rule" id="MF_02207"/>
    </source>
</evidence>
<dbReference type="GO" id="GO:0005524">
    <property type="term" value="F:ATP binding"/>
    <property type="evidence" value="ECO:0007669"/>
    <property type="project" value="UniProtKB-KW"/>
</dbReference>
<protein>
    <recommendedName>
        <fullName evidence="6">Cell shape-determining protein MreB</fullName>
    </recommendedName>
</protein>
<dbReference type="SUPFAM" id="SSF53067">
    <property type="entry name" value="Actin-like ATPase domain"/>
    <property type="match status" value="2"/>
</dbReference>
<evidence type="ECO:0000256" key="5">
    <source>
        <dbReference type="ARBA" id="ARBA00023458"/>
    </source>
</evidence>
<evidence type="ECO:0000256" key="3">
    <source>
        <dbReference type="ARBA" id="ARBA00022840"/>
    </source>
</evidence>
<accession>A0A0P6YC38</accession>
<dbReference type="NCBIfam" id="NF010539">
    <property type="entry name" value="PRK13927.1"/>
    <property type="match status" value="1"/>
</dbReference>
<evidence type="ECO:0000256" key="2">
    <source>
        <dbReference type="ARBA" id="ARBA00022741"/>
    </source>
</evidence>
<dbReference type="InterPro" id="IPR043129">
    <property type="entry name" value="ATPase_NBD"/>
</dbReference>
<dbReference type="InterPro" id="IPR056546">
    <property type="entry name" value="MreB_MamK-like"/>
</dbReference>
<dbReference type="HAMAP" id="MF_02207">
    <property type="entry name" value="MreB"/>
    <property type="match status" value="1"/>
</dbReference>
<feature type="binding site" evidence="6">
    <location>
        <begin position="169"/>
        <end position="171"/>
    </location>
    <ligand>
        <name>ATP</name>
        <dbReference type="ChEBI" id="CHEBI:30616"/>
    </ligand>
</feature>
<keyword evidence="1 6" id="KW-0963">Cytoplasm</keyword>
<comment type="function">
    <text evidence="6">Forms membrane-associated dynamic filaments that are essential for cell shape determination. Acts by regulating cell wall synthesis and cell elongation, and thus cell shape. A feedback loop between cell geometry and MreB localization may maintain elongated cell shape by targeting cell wall growth to regions of negative cell wall curvature.</text>
</comment>
<dbReference type="PANTHER" id="PTHR42749:SF1">
    <property type="entry name" value="CELL SHAPE-DETERMINING PROTEIN MREB"/>
    <property type="match status" value="1"/>
</dbReference>
<dbReference type="PRINTS" id="PR01652">
    <property type="entry name" value="SHAPEPROTEIN"/>
</dbReference>
<proteinExistence type="inferred from homology"/>
<reference evidence="7 8" key="1">
    <citation type="submission" date="2015-07" db="EMBL/GenBank/DDBJ databases">
        <title>Whole genome sequence of Thermanaerothrix daxensis DSM 23592.</title>
        <authorList>
            <person name="Hemp J."/>
            <person name="Ward L.M."/>
            <person name="Pace L.A."/>
            <person name="Fischer W.W."/>
        </authorList>
    </citation>
    <scope>NUCLEOTIDE SEQUENCE [LARGE SCALE GENOMIC DNA]</scope>
    <source>
        <strain evidence="7 8">GNS-1</strain>
    </source>
</reference>
<dbReference type="GO" id="GO:0008360">
    <property type="term" value="P:regulation of cell shape"/>
    <property type="evidence" value="ECO:0007669"/>
    <property type="project" value="UniProtKB-UniRule"/>
</dbReference>
<dbReference type="InterPro" id="IPR004753">
    <property type="entry name" value="MreB"/>
</dbReference>
<comment type="caution">
    <text evidence="6">Lacks conserved residue(s) required for the propagation of feature annotation.</text>
</comment>